<feature type="signal peptide" evidence="1">
    <location>
        <begin position="1"/>
        <end position="22"/>
    </location>
</feature>
<reference evidence="2 3" key="1">
    <citation type="journal article" date="2014" name="Int. J. Syst. Evol. Microbiol.">
        <title>Phaeodactylibacter xiamenensis gen. nov., sp. nov., a member of the family Saprospiraceae isolated from the marine alga Phaeodactylum tricornutum.</title>
        <authorList>
            <person name="Chen Z.Jr."/>
            <person name="Lei X."/>
            <person name="Lai Q."/>
            <person name="Li Y."/>
            <person name="Zhang B."/>
            <person name="Zhang J."/>
            <person name="Zhang H."/>
            <person name="Yang L."/>
            <person name="Zheng W."/>
            <person name="Tian Y."/>
            <person name="Yu Z."/>
            <person name="Xu H.Jr."/>
            <person name="Zheng T."/>
        </authorList>
    </citation>
    <scope>NUCLEOTIDE SEQUENCE [LARGE SCALE GENOMIC DNA]</scope>
    <source>
        <strain evidence="2 3">KD52</strain>
    </source>
</reference>
<proteinExistence type="predicted"/>
<comment type="caution">
    <text evidence="2">The sequence shown here is derived from an EMBL/GenBank/DDBJ whole genome shotgun (WGS) entry which is preliminary data.</text>
</comment>
<dbReference type="OrthoDB" id="1488584at2"/>
<evidence type="ECO:0000256" key="1">
    <source>
        <dbReference type="SAM" id="SignalP"/>
    </source>
</evidence>
<keyword evidence="1" id="KW-0732">Signal</keyword>
<protein>
    <submittedName>
        <fullName evidence="2">Uncharacterized protein</fullName>
    </submittedName>
</protein>
<dbReference type="Proteomes" id="UP000029736">
    <property type="component" value="Unassembled WGS sequence"/>
</dbReference>
<keyword evidence="3" id="KW-1185">Reference proteome</keyword>
<accession>A0A098S0R2</accession>
<gene>
    <name evidence="2" type="ORF">IX84_26980</name>
</gene>
<dbReference type="EMBL" id="JPOS01000084">
    <property type="protein sequence ID" value="KGE85716.1"/>
    <property type="molecule type" value="Genomic_DNA"/>
</dbReference>
<name>A0A098S0R2_9BACT</name>
<dbReference type="AlphaFoldDB" id="A0A098S0R2"/>
<sequence>MKRLIKGFSVLLIIVGAYPLTAQEETTSPLEQLLIWENTQEESLLSVLGETYRPVIESWEACLSTGACSDLPVDKIQDMLRATIEQQLYDSTRMSEQYRDIREWISLDTLQTMISPPLSDSVPLRLTRVMELPDEPRMPARQQLNSPKPFWLQVTDELLINAIEEEAIESAVGIIKTELQQLQETDTLVHILFPNVSRQILNYSTGMPASVALQHFKAALAVDYQQLDARFPYALQQTGRLSSQSTRIIEEGEYWLDRYWQGHIDPPVFPGDNDETSFPVNSWLSFLNEAFEVSANQPLHPITIKRLQESGRVARLCHWWAGLYAPGLSAPSEIMDNLPDNYVQGMISYHRFVRNTRRANWNIRRPELLQDFIQTFLDLRGCFLSVEDALDAEQILSAIANLRYHNKSKSAQHKALMNIAEELALYNHPLLLLLGNLAVQDDLDSFQKVLKEIYLPHASFSSLRKNKRTYLLMGYAGLHSGMETSLHPDRNMRGLHTAMGICAGPALSMGTGKYAHTFLLQIIDLGAPFSFLIKDAEDIRSGQFPEKINLEAFVSPGAGYFLGLKNSPLSLGLSAAMVNNGRTDPGGQETDILRFNLGLYLDFPIYTLGQVRHSFTHLK</sequence>
<organism evidence="2 3">
    <name type="scientific">Phaeodactylibacter xiamenensis</name>
    <dbReference type="NCBI Taxonomy" id="1524460"/>
    <lineage>
        <taxon>Bacteria</taxon>
        <taxon>Pseudomonadati</taxon>
        <taxon>Bacteroidota</taxon>
        <taxon>Saprospiria</taxon>
        <taxon>Saprospirales</taxon>
        <taxon>Haliscomenobacteraceae</taxon>
        <taxon>Phaeodactylibacter</taxon>
    </lineage>
</organism>
<evidence type="ECO:0000313" key="3">
    <source>
        <dbReference type="Proteomes" id="UP000029736"/>
    </source>
</evidence>
<evidence type="ECO:0000313" key="2">
    <source>
        <dbReference type="EMBL" id="KGE85716.1"/>
    </source>
</evidence>
<feature type="chain" id="PRO_5001947666" evidence="1">
    <location>
        <begin position="23"/>
        <end position="619"/>
    </location>
</feature>
<dbReference type="RefSeq" id="WP_044227849.1">
    <property type="nucleotide sequence ID" value="NZ_JBKAGJ010000003.1"/>
</dbReference>